<dbReference type="RefSeq" id="WP_197932235.1">
    <property type="nucleotide sequence ID" value="NZ_CP065682.1"/>
</dbReference>
<gene>
    <name evidence="1" type="ORF">I6G59_05075</name>
</gene>
<accession>A0A7T2WP84</accession>
<dbReference type="KEGG" id="bcau:I6G59_05075"/>
<evidence type="ECO:0000313" key="1">
    <source>
        <dbReference type="EMBL" id="QPS34690.1"/>
    </source>
</evidence>
<dbReference type="Proteomes" id="UP000594979">
    <property type="component" value="Chromosome"/>
</dbReference>
<evidence type="ECO:0000313" key="2">
    <source>
        <dbReference type="Proteomes" id="UP000594979"/>
    </source>
</evidence>
<dbReference type="AlphaFoldDB" id="A0A7T2WP84"/>
<reference evidence="1 2" key="1">
    <citation type="submission" date="2020-12" db="EMBL/GenBank/DDBJ databases">
        <title>FDA dAtabase for Regulatory Grade micrObial Sequences (FDA-ARGOS): Supporting development and validation of Infectious Disease Dx tests.</title>
        <authorList>
            <person name="Sproer C."/>
            <person name="Gronow S."/>
            <person name="Severitt S."/>
            <person name="Schroder I."/>
            <person name="Tallon L."/>
            <person name="Sadzewicz L."/>
            <person name="Zhao X."/>
            <person name="Boylan J."/>
            <person name="Ott S."/>
            <person name="Bowen H."/>
            <person name="Vavikolanu K."/>
            <person name="Mehta A."/>
            <person name="Aluvathingal J."/>
            <person name="Nadendla S."/>
            <person name="Lowell S."/>
            <person name="Myers T."/>
            <person name="Yan Y."/>
            <person name="Sichtig H."/>
        </authorList>
    </citation>
    <scope>NUCLEOTIDE SEQUENCE [LARGE SCALE GENOMIC DNA]</scope>
    <source>
        <strain evidence="1 2">FDAARGOS_902</strain>
    </source>
</reference>
<name>A0A7T2WP84_9MICO</name>
<organism evidence="1 2">
    <name type="scientific">Brevibacterium casei</name>
    <dbReference type="NCBI Taxonomy" id="33889"/>
    <lineage>
        <taxon>Bacteria</taxon>
        <taxon>Bacillati</taxon>
        <taxon>Actinomycetota</taxon>
        <taxon>Actinomycetes</taxon>
        <taxon>Micrococcales</taxon>
        <taxon>Brevibacteriaceae</taxon>
        <taxon>Brevibacterium</taxon>
    </lineage>
</organism>
<dbReference type="EMBL" id="CP065682">
    <property type="protein sequence ID" value="QPS34690.1"/>
    <property type="molecule type" value="Genomic_DNA"/>
</dbReference>
<protein>
    <submittedName>
        <fullName evidence="1">Uncharacterized protein</fullName>
    </submittedName>
</protein>
<sequence length="331" mass="36661">MDEYRFRPGSGFLGHLRLEPPNVGAELIDVTLGIDSSAICTWLGGTAASVALSSSDLTTGHLRPAATPVVVARQDGDGKVSQTWDIPNPMNGASYQVLPEGHLLARAHYLTIIEEDFRRRAIVYDPNGAIVSIGSFRVEAEDVRATGDGAIWVAHEATTFGDYWRPVSGLESYSTDLELQWEPEGDLRLNPGPMSVLGDGMVFFDYERGAPYLSANESWMTDQPDAFGWVLHDPESRRWGFVDDGTAGQLNVTLGWTDFYGRWKPFSRGPIVVPVASPMERTRVECDASSIHVWVGQRWYSLTLNDLFDDSVRLIAPRLPDISSEEEEPEQ</sequence>
<proteinExistence type="predicted"/>